<protein>
    <submittedName>
        <fullName evidence="1">4066_t:CDS:1</fullName>
    </submittedName>
</protein>
<organism evidence="1 2">
    <name type="scientific">Dentiscutata erythropus</name>
    <dbReference type="NCBI Taxonomy" id="1348616"/>
    <lineage>
        <taxon>Eukaryota</taxon>
        <taxon>Fungi</taxon>
        <taxon>Fungi incertae sedis</taxon>
        <taxon>Mucoromycota</taxon>
        <taxon>Glomeromycotina</taxon>
        <taxon>Glomeromycetes</taxon>
        <taxon>Diversisporales</taxon>
        <taxon>Gigasporaceae</taxon>
        <taxon>Dentiscutata</taxon>
    </lineage>
</organism>
<proteinExistence type="predicted"/>
<evidence type="ECO:0000313" key="2">
    <source>
        <dbReference type="Proteomes" id="UP000789405"/>
    </source>
</evidence>
<sequence>KIKVNDILKIEYYWLAGAPHHVIMNITGHSSGTVTDYIGYFRGMVSFE</sequence>
<dbReference type="AlphaFoldDB" id="A0A9N9NZR3"/>
<comment type="caution">
    <text evidence="1">The sequence shown here is derived from an EMBL/GenBank/DDBJ whole genome shotgun (WGS) entry which is preliminary data.</text>
</comment>
<feature type="non-terminal residue" evidence="1">
    <location>
        <position position="48"/>
    </location>
</feature>
<dbReference type="Proteomes" id="UP000789405">
    <property type="component" value="Unassembled WGS sequence"/>
</dbReference>
<name>A0A9N9NZR3_9GLOM</name>
<evidence type="ECO:0000313" key="1">
    <source>
        <dbReference type="EMBL" id="CAG8788702.1"/>
    </source>
</evidence>
<accession>A0A9N9NZR3</accession>
<keyword evidence="2" id="KW-1185">Reference proteome</keyword>
<feature type="non-terminal residue" evidence="1">
    <location>
        <position position="1"/>
    </location>
</feature>
<gene>
    <name evidence="1" type="ORF">DERYTH_LOCUS20956</name>
</gene>
<reference evidence="1" key="1">
    <citation type="submission" date="2021-06" db="EMBL/GenBank/DDBJ databases">
        <authorList>
            <person name="Kallberg Y."/>
            <person name="Tangrot J."/>
            <person name="Rosling A."/>
        </authorList>
    </citation>
    <scope>NUCLEOTIDE SEQUENCE</scope>
    <source>
        <strain evidence="1">MA453B</strain>
    </source>
</reference>
<dbReference type="EMBL" id="CAJVPY010025751">
    <property type="protein sequence ID" value="CAG8788702.1"/>
    <property type="molecule type" value="Genomic_DNA"/>
</dbReference>